<proteinExistence type="predicted"/>
<feature type="transmembrane region" description="Helical" evidence="1">
    <location>
        <begin position="6"/>
        <end position="24"/>
    </location>
</feature>
<keyword evidence="2" id="KW-1185">Reference proteome</keyword>
<organism evidence="2 3">
    <name type="scientific">Mesorhabditis belari</name>
    <dbReference type="NCBI Taxonomy" id="2138241"/>
    <lineage>
        <taxon>Eukaryota</taxon>
        <taxon>Metazoa</taxon>
        <taxon>Ecdysozoa</taxon>
        <taxon>Nematoda</taxon>
        <taxon>Chromadorea</taxon>
        <taxon>Rhabditida</taxon>
        <taxon>Rhabditina</taxon>
        <taxon>Rhabditomorpha</taxon>
        <taxon>Rhabditoidea</taxon>
        <taxon>Rhabditidae</taxon>
        <taxon>Mesorhabditinae</taxon>
        <taxon>Mesorhabditis</taxon>
    </lineage>
</organism>
<name>A0AAF3EIY7_9BILA</name>
<evidence type="ECO:0000256" key="1">
    <source>
        <dbReference type="SAM" id="Phobius"/>
    </source>
</evidence>
<evidence type="ECO:0000313" key="3">
    <source>
        <dbReference type="WBParaSite" id="MBELARI_LOCUS13996"/>
    </source>
</evidence>
<keyword evidence="1" id="KW-1133">Transmembrane helix</keyword>
<dbReference type="Proteomes" id="UP000887575">
    <property type="component" value="Unassembled WGS sequence"/>
</dbReference>
<dbReference type="WBParaSite" id="MBELARI_LOCUS13996">
    <property type="protein sequence ID" value="MBELARI_LOCUS13996"/>
    <property type="gene ID" value="MBELARI_LOCUS13996"/>
</dbReference>
<evidence type="ECO:0000313" key="2">
    <source>
        <dbReference type="Proteomes" id="UP000887575"/>
    </source>
</evidence>
<protein>
    <submittedName>
        <fullName evidence="3">Uncharacterized protein</fullName>
    </submittedName>
</protein>
<sequence>MLREILIVLSLFFIINGALLVIFYKLPNMNTVNQIVVKTDRFADLHHVSTFTQFFICGHLFQPPIQTSKSPSSIESYLFEQKRIGN</sequence>
<keyword evidence="1" id="KW-0812">Transmembrane</keyword>
<dbReference type="AlphaFoldDB" id="A0AAF3EIY7"/>
<accession>A0AAF3EIY7</accession>
<keyword evidence="1" id="KW-0472">Membrane</keyword>
<reference evidence="3" key="1">
    <citation type="submission" date="2024-02" db="UniProtKB">
        <authorList>
            <consortium name="WormBaseParasite"/>
        </authorList>
    </citation>
    <scope>IDENTIFICATION</scope>
</reference>